<evidence type="ECO:0000256" key="3">
    <source>
        <dbReference type="ARBA" id="ARBA00022692"/>
    </source>
</evidence>
<evidence type="ECO:0000256" key="2">
    <source>
        <dbReference type="ARBA" id="ARBA00009457"/>
    </source>
</evidence>
<dbReference type="OrthoDB" id="340608at2759"/>
<evidence type="ECO:0000256" key="6">
    <source>
        <dbReference type="PIRNR" id="PIRNR015840"/>
    </source>
</evidence>
<sequence length="363" mass="39900">MSSPVSSEQTKTKRPSSSKFRQQQLPAWQPILTAGTVLPTFFVIGVAFIPVGIALLTFSGNVQEVVKEYTQCNSIDPAHNNATCDEVLSSPNHTAATPCTCHINFNVTESLNGRVYMYYGLTNFYQNHRRYVKSRDVNQLMGQTDSALSDCSPFATADKKPIAPCGAIANSLFNDTFELKMLSSAGAELAVPLVRTGIAWPSDKKYKFENPPGPLTADGAFKNTAKPVNWKRAVYELDPAHPENNGYENEDLIVWMRTAALPTFRKLWARVNESAETFKHSLPAGEYRIVVSYAYPVTSFGGTKRIILSTTSLLGGKNPFLGVAYIVVGCICLVLGVAFLIIHVKYGKRGTDTITNRTDWSGH</sequence>
<keyword evidence="5 6" id="KW-0472">Membrane</keyword>
<name>A0A6A4X5E9_AMPAM</name>
<evidence type="ECO:0000256" key="5">
    <source>
        <dbReference type="ARBA" id="ARBA00023136"/>
    </source>
</evidence>
<organism evidence="9 10">
    <name type="scientific">Amphibalanus amphitrite</name>
    <name type="common">Striped barnacle</name>
    <name type="synonym">Balanus amphitrite</name>
    <dbReference type="NCBI Taxonomy" id="1232801"/>
    <lineage>
        <taxon>Eukaryota</taxon>
        <taxon>Metazoa</taxon>
        <taxon>Ecdysozoa</taxon>
        <taxon>Arthropoda</taxon>
        <taxon>Crustacea</taxon>
        <taxon>Multicrustacea</taxon>
        <taxon>Cirripedia</taxon>
        <taxon>Thoracica</taxon>
        <taxon>Thoracicalcarea</taxon>
        <taxon>Balanomorpha</taxon>
        <taxon>Balanoidea</taxon>
        <taxon>Balanidae</taxon>
        <taxon>Amphibalaninae</taxon>
        <taxon>Amphibalanus</taxon>
    </lineage>
</organism>
<keyword evidence="10" id="KW-1185">Reference proteome</keyword>
<protein>
    <submittedName>
        <fullName evidence="9">Cell cycle control protein 50A</fullName>
    </submittedName>
</protein>
<dbReference type="InterPro" id="IPR005045">
    <property type="entry name" value="CDC50/LEM3_fam"/>
</dbReference>
<evidence type="ECO:0000256" key="7">
    <source>
        <dbReference type="SAM" id="MobiDB-lite"/>
    </source>
</evidence>
<keyword evidence="4 8" id="KW-1133">Transmembrane helix</keyword>
<dbReference type="PANTHER" id="PTHR10926">
    <property type="entry name" value="CELL CYCLE CONTROL PROTEIN 50"/>
    <property type="match status" value="1"/>
</dbReference>
<dbReference type="EMBL" id="VIIS01000017">
    <property type="protein sequence ID" value="KAF0314497.1"/>
    <property type="molecule type" value="Genomic_DNA"/>
</dbReference>
<comment type="similarity">
    <text evidence="2 6">Belongs to the CDC50/LEM3 family.</text>
</comment>
<feature type="transmembrane region" description="Helical" evidence="8">
    <location>
        <begin position="31"/>
        <end position="58"/>
    </location>
</feature>
<dbReference type="AlphaFoldDB" id="A0A6A4X5E9"/>
<evidence type="ECO:0000313" key="10">
    <source>
        <dbReference type="Proteomes" id="UP000440578"/>
    </source>
</evidence>
<evidence type="ECO:0000256" key="1">
    <source>
        <dbReference type="ARBA" id="ARBA00004141"/>
    </source>
</evidence>
<dbReference type="PANTHER" id="PTHR10926:SF0">
    <property type="entry name" value="CDC50, ISOFORM A"/>
    <property type="match status" value="1"/>
</dbReference>
<feature type="region of interest" description="Disordered" evidence="7">
    <location>
        <begin position="1"/>
        <end position="22"/>
    </location>
</feature>
<proteinExistence type="inferred from homology"/>
<dbReference type="Proteomes" id="UP000440578">
    <property type="component" value="Unassembled WGS sequence"/>
</dbReference>
<keyword evidence="3 8" id="KW-0812">Transmembrane</keyword>
<comment type="caution">
    <text evidence="9">The sequence shown here is derived from an EMBL/GenBank/DDBJ whole genome shotgun (WGS) entry which is preliminary data.</text>
</comment>
<dbReference type="GO" id="GO:0005794">
    <property type="term" value="C:Golgi apparatus"/>
    <property type="evidence" value="ECO:0007669"/>
    <property type="project" value="TreeGrafter"/>
</dbReference>
<reference evidence="9 10" key="1">
    <citation type="submission" date="2019-07" db="EMBL/GenBank/DDBJ databases">
        <title>Draft genome assembly of a fouling barnacle, Amphibalanus amphitrite (Darwin, 1854): The first reference genome for Thecostraca.</title>
        <authorList>
            <person name="Kim W."/>
        </authorList>
    </citation>
    <scope>NUCLEOTIDE SEQUENCE [LARGE SCALE GENOMIC DNA]</scope>
    <source>
        <strain evidence="9">SNU_AA5</strain>
        <tissue evidence="9">Soma without cirri and trophi</tissue>
    </source>
</reference>
<dbReference type="PIRSF" id="PIRSF015840">
    <property type="entry name" value="DUF284_TM_euk"/>
    <property type="match status" value="1"/>
</dbReference>
<comment type="subcellular location">
    <subcellularLocation>
        <location evidence="1">Membrane</location>
        <topology evidence="1">Multi-pass membrane protein</topology>
    </subcellularLocation>
</comment>
<dbReference type="Pfam" id="PF03381">
    <property type="entry name" value="CDC50"/>
    <property type="match status" value="1"/>
</dbReference>
<evidence type="ECO:0000256" key="4">
    <source>
        <dbReference type="ARBA" id="ARBA00022989"/>
    </source>
</evidence>
<feature type="transmembrane region" description="Helical" evidence="8">
    <location>
        <begin position="320"/>
        <end position="342"/>
    </location>
</feature>
<dbReference type="GO" id="GO:0005783">
    <property type="term" value="C:endoplasmic reticulum"/>
    <property type="evidence" value="ECO:0007669"/>
    <property type="project" value="TreeGrafter"/>
</dbReference>
<evidence type="ECO:0000313" key="9">
    <source>
        <dbReference type="EMBL" id="KAF0314497.1"/>
    </source>
</evidence>
<evidence type="ECO:0000256" key="8">
    <source>
        <dbReference type="SAM" id="Phobius"/>
    </source>
</evidence>
<gene>
    <name evidence="9" type="primary">Tmem30a</name>
    <name evidence="9" type="ORF">FJT64_015075</name>
</gene>
<dbReference type="GO" id="GO:0005886">
    <property type="term" value="C:plasma membrane"/>
    <property type="evidence" value="ECO:0007669"/>
    <property type="project" value="TreeGrafter"/>
</dbReference>
<accession>A0A6A4X5E9</accession>